<keyword evidence="1" id="KW-0723">Serine/threonine-protein kinase</keyword>
<protein>
    <submittedName>
        <fullName evidence="4">Anti-sigma regulatory factor (Ser/Thr protein kinase)</fullName>
    </submittedName>
</protein>
<dbReference type="CDD" id="cd16936">
    <property type="entry name" value="HATPase_RsbW-like"/>
    <property type="match status" value="1"/>
</dbReference>
<dbReference type="Gene3D" id="3.30.565.10">
    <property type="entry name" value="Histidine kinase-like ATPase, C-terminal domain"/>
    <property type="match status" value="1"/>
</dbReference>
<keyword evidence="5" id="KW-1185">Reference proteome</keyword>
<dbReference type="Proteomes" id="UP000238083">
    <property type="component" value="Unassembled WGS sequence"/>
</dbReference>
<dbReference type="InterPro" id="IPR050267">
    <property type="entry name" value="Anti-sigma-factor_SerPK"/>
</dbReference>
<reference evidence="4 5" key="1">
    <citation type="submission" date="2018-03" db="EMBL/GenBank/DDBJ databases">
        <title>Genomic Encyclopedia of Archaeal and Bacterial Type Strains, Phase II (KMG-II): from individual species to whole genera.</title>
        <authorList>
            <person name="Goeker M."/>
        </authorList>
    </citation>
    <scope>NUCLEOTIDE SEQUENCE [LARGE SCALE GENOMIC DNA]</scope>
    <source>
        <strain evidence="4 5">DSM 19711</strain>
    </source>
</reference>
<dbReference type="GO" id="GO:0004674">
    <property type="term" value="F:protein serine/threonine kinase activity"/>
    <property type="evidence" value="ECO:0007669"/>
    <property type="project" value="UniProtKB-KW"/>
</dbReference>
<dbReference type="InterPro" id="IPR003594">
    <property type="entry name" value="HATPase_dom"/>
</dbReference>
<name>A0A2T0R111_9ACTN</name>
<evidence type="ECO:0000259" key="3">
    <source>
        <dbReference type="Pfam" id="PF13581"/>
    </source>
</evidence>
<dbReference type="PANTHER" id="PTHR35526:SF3">
    <property type="entry name" value="ANTI-SIGMA-F FACTOR RSBW"/>
    <property type="match status" value="1"/>
</dbReference>
<organism evidence="4 5">
    <name type="scientific">Kineococcus rhizosphaerae</name>
    <dbReference type="NCBI Taxonomy" id="559628"/>
    <lineage>
        <taxon>Bacteria</taxon>
        <taxon>Bacillati</taxon>
        <taxon>Actinomycetota</taxon>
        <taxon>Actinomycetes</taxon>
        <taxon>Kineosporiales</taxon>
        <taxon>Kineosporiaceae</taxon>
        <taxon>Kineococcus</taxon>
    </lineage>
</organism>
<feature type="region of interest" description="Disordered" evidence="2">
    <location>
        <begin position="142"/>
        <end position="183"/>
    </location>
</feature>
<keyword evidence="4" id="KW-0418">Kinase</keyword>
<dbReference type="EMBL" id="PVZF01000009">
    <property type="protein sequence ID" value="PRY13012.1"/>
    <property type="molecule type" value="Genomic_DNA"/>
</dbReference>
<dbReference type="AlphaFoldDB" id="A0A2T0R111"/>
<evidence type="ECO:0000256" key="2">
    <source>
        <dbReference type="SAM" id="MobiDB-lite"/>
    </source>
</evidence>
<keyword evidence="4" id="KW-0808">Transferase</keyword>
<evidence type="ECO:0000313" key="5">
    <source>
        <dbReference type="Proteomes" id="UP000238083"/>
    </source>
</evidence>
<evidence type="ECO:0000256" key="1">
    <source>
        <dbReference type="ARBA" id="ARBA00022527"/>
    </source>
</evidence>
<comment type="caution">
    <text evidence="4">The sequence shown here is derived from an EMBL/GenBank/DDBJ whole genome shotgun (WGS) entry which is preliminary data.</text>
</comment>
<gene>
    <name evidence="4" type="ORF">CLV37_109202</name>
</gene>
<dbReference type="InterPro" id="IPR036890">
    <property type="entry name" value="HATPase_C_sf"/>
</dbReference>
<dbReference type="SUPFAM" id="SSF55874">
    <property type="entry name" value="ATPase domain of HSP90 chaperone/DNA topoisomerase II/histidine kinase"/>
    <property type="match status" value="1"/>
</dbReference>
<accession>A0A2T0R111</accession>
<feature type="domain" description="Histidine kinase/HSP90-like ATPase" evidence="3">
    <location>
        <begin position="190"/>
        <end position="285"/>
    </location>
</feature>
<evidence type="ECO:0000313" key="4">
    <source>
        <dbReference type="EMBL" id="PRY13012.1"/>
    </source>
</evidence>
<proteinExistence type="predicted"/>
<feature type="compositionally biased region" description="Low complexity" evidence="2">
    <location>
        <begin position="157"/>
        <end position="169"/>
    </location>
</feature>
<sequence>MQLLGTPVQSRLLFSQHLQDLTRELSLLQIGVGHGLGESLPPRVLEIAAELNGPYAAFRSAPDAAVQAALAAGQDFCDVTYTVPPTVGPFLLRLGTVLDEADDFCRSRQHLLILPASEEVVAYRRWFVAESQRQLAGEAPRPWRVVPAADPGPPHPEAAAPPEVAAPLETSGPGPGGEPRSAAPPLVLESLASSVTAARRYVRGVLRDLDAEAFEEAAELAVSELVTNAVLHARTAFTVSVHATADGGVRVEVTDSSPVPLQPRSFAATSTTGRGLRLVASVCARWGVRDLPAGSGPGKTVWFEPRASSALNGPAGDDWALELEGLL</sequence>
<dbReference type="PANTHER" id="PTHR35526">
    <property type="entry name" value="ANTI-SIGMA-F FACTOR RSBW-RELATED"/>
    <property type="match status" value="1"/>
</dbReference>
<dbReference type="Pfam" id="PF13581">
    <property type="entry name" value="HATPase_c_2"/>
    <property type="match status" value="1"/>
</dbReference>